<sequence>MPKIYVPFLLCLTPLFASAQVLTDQSVRIKSISERWELADSTRRGTFLLTSYKPFYVTLGRWSSHPNQQPRSENPAYTVATPVAYNNNEAKFHLSFKTKVLQGIFGGVGDLWVGYTQKAHWQIYNTEISRPFRELNYEPELIFNVPITYKFLGFESRTIGVAFNHQSNGQELPRSRSWNRIMFHTSFERKNWQVTLRPWIRLKDADDENPEIMNYIGRGEITVVYGSKRHQFYLVGTHPFTAQHLNRGSAQLNWVFQIHGHIKGQVQLSSGYGETLLDYNHAQNTFGLGVSFIDW</sequence>
<evidence type="ECO:0000256" key="10">
    <source>
        <dbReference type="ARBA" id="ARBA00022692"/>
    </source>
</evidence>
<keyword evidence="22" id="KW-1185">Reference proteome</keyword>
<keyword evidence="12 20" id="KW-0732">Signal</keyword>
<keyword evidence="18" id="KW-0998">Cell outer membrane</keyword>
<keyword evidence="14" id="KW-0106">Calcium</keyword>
<comment type="catalytic activity">
    <reaction evidence="2">
        <text>a 1,2-diacyl-sn-glycero-3-phosphocholine + H2O = a 1-acyl-sn-glycero-3-phosphocholine + a fatty acid + H(+)</text>
        <dbReference type="Rhea" id="RHEA:15801"/>
        <dbReference type="ChEBI" id="CHEBI:15377"/>
        <dbReference type="ChEBI" id="CHEBI:15378"/>
        <dbReference type="ChEBI" id="CHEBI:28868"/>
        <dbReference type="ChEBI" id="CHEBI:57643"/>
        <dbReference type="ChEBI" id="CHEBI:58168"/>
        <dbReference type="EC" id="3.1.1.4"/>
    </reaction>
</comment>
<evidence type="ECO:0000313" key="21">
    <source>
        <dbReference type="EMBL" id="MFD1142930.1"/>
    </source>
</evidence>
<keyword evidence="10" id="KW-0812">Transmembrane</keyword>
<feature type="chain" id="PRO_5045968614" description="Phosphatidylcholine 1-acylhydrolase" evidence="20">
    <location>
        <begin position="20"/>
        <end position="295"/>
    </location>
</feature>
<gene>
    <name evidence="21" type="ORF">ACFQ4C_17525</name>
</gene>
<keyword evidence="11" id="KW-0479">Metal-binding</keyword>
<protein>
    <recommendedName>
        <fullName evidence="19">Phosphatidylcholine 1-acylhydrolase</fullName>
        <ecNumber evidence="7">3.1.1.32</ecNumber>
        <ecNumber evidence="8">3.1.1.4</ecNumber>
    </recommendedName>
</protein>
<evidence type="ECO:0000256" key="7">
    <source>
        <dbReference type="ARBA" id="ARBA00013179"/>
    </source>
</evidence>
<keyword evidence="9" id="KW-1134">Transmembrane beta strand</keyword>
<evidence type="ECO:0000256" key="6">
    <source>
        <dbReference type="ARBA" id="ARBA00011702"/>
    </source>
</evidence>
<evidence type="ECO:0000256" key="5">
    <source>
        <dbReference type="ARBA" id="ARBA00010525"/>
    </source>
</evidence>
<dbReference type="PANTHER" id="PTHR40457:SF1">
    <property type="entry name" value="PHOSPHOLIPASE A1"/>
    <property type="match status" value="1"/>
</dbReference>
<dbReference type="InterPro" id="IPR003187">
    <property type="entry name" value="PLipase_A1"/>
</dbReference>
<dbReference type="Pfam" id="PF02253">
    <property type="entry name" value="PLA1"/>
    <property type="match status" value="1"/>
</dbReference>
<dbReference type="CDD" id="cd00541">
    <property type="entry name" value="OMPLA"/>
    <property type="match status" value="1"/>
</dbReference>
<dbReference type="Gene3D" id="2.40.230.10">
    <property type="entry name" value="Phospholipase A1"/>
    <property type="match status" value="1"/>
</dbReference>
<evidence type="ECO:0000256" key="8">
    <source>
        <dbReference type="ARBA" id="ARBA00013278"/>
    </source>
</evidence>
<evidence type="ECO:0000256" key="13">
    <source>
        <dbReference type="ARBA" id="ARBA00022801"/>
    </source>
</evidence>
<proteinExistence type="inferred from homology"/>
<evidence type="ECO:0000256" key="15">
    <source>
        <dbReference type="ARBA" id="ARBA00022963"/>
    </source>
</evidence>
<evidence type="ECO:0000256" key="19">
    <source>
        <dbReference type="ARBA" id="ARBA00032375"/>
    </source>
</evidence>
<name>A0ABW3QGY2_9BACT</name>
<comment type="catalytic activity">
    <reaction evidence="1">
        <text>a 1,2-diacyl-sn-glycero-3-phosphocholine + H2O = a 2-acyl-sn-glycero-3-phosphocholine + a fatty acid + H(+)</text>
        <dbReference type="Rhea" id="RHEA:18689"/>
        <dbReference type="ChEBI" id="CHEBI:15377"/>
        <dbReference type="ChEBI" id="CHEBI:15378"/>
        <dbReference type="ChEBI" id="CHEBI:28868"/>
        <dbReference type="ChEBI" id="CHEBI:57643"/>
        <dbReference type="ChEBI" id="CHEBI:57875"/>
        <dbReference type="EC" id="3.1.1.32"/>
    </reaction>
</comment>
<reference evidence="22" key="1">
    <citation type="journal article" date="2019" name="Int. J. Syst. Evol. Microbiol.">
        <title>The Global Catalogue of Microorganisms (GCM) 10K type strain sequencing project: providing services to taxonomists for standard genome sequencing and annotation.</title>
        <authorList>
            <consortium name="The Broad Institute Genomics Platform"/>
            <consortium name="The Broad Institute Genome Sequencing Center for Infectious Disease"/>
            <person name="Wu L."/>
            <person name="Ma J."/>
        </authorList>
    </citation>
    <scope>NUCLEOTIDE SEQUENCE [LARGE SCALE GENOMIC DNA]</scope>
    <source>
        <strain evidence="22">CCUG 55608</strain>
    </source>
</reference>
<dbReference type="EC" id="3.1.1.32" evidence="7"/>
<dbReference type="RefSeq" id="WP_265990731.1">
    <property type="nucleotide sequence ID" value="NZ_CP110973.1"/>
</dbReference>
<dbReference type="Proteomes" id="UP001597116">
    <property type="component" value="Unassembled WGS sequence"/>
</dbReference>
<evidence type="ECO:0000256" key="14">
    <source>
        <dbReference type="ARBA" id="ARBA00022837"/>
    </source>
</evidence>
<dbReference type="PRINTS" id="PR01486">
    <property type="entry name" value="PHPHLIPASEA1"/>
</dbReference>
<comment type="subcellular location">
    <subcellularLocation>
        <location evidence="4">Cell outer membrane</location>
        <topology evidence="4">Multi-pass membrane protein</topology>
    </subcellularLocation>
</comment>
<evidence type="ECO:0000313" key="22">
    <source>
        <dbReference type="Proteomes" id="UP001597116"/>
    </source>
</evidence>
<comment type="caution">
    <text evidence="21">The sequence shown here is derived from an EMBL/GenBank/DDBJ whole genome shotgun (WGS) entry which is preliminary data.</text>
</comment>
<feature type="signal peptide" evidence="20">
    <location>
        <begin position="1"/>
        <end position="19"/>
    </location>
</feature>
<evidence type="ECO:0000256" key="9">
    <source>
        <dbReference type="ARBA" id="ARBA00022452"/>
    </source>
</evidence>
<evidence type="ECO:0000256" key="12">
    <source>
        <dbReference type="ARBA" id="ARBA00022729"/>
    </source>
</evidence>
<organism evidence="21 22">
    <name type="scientific">Larkinella insperata</name>
    <dbReference type="NCBI Taxonomy" id="332158"/>
    <lineage>
        <taxon>Bacteria</taxon>
        <taxon>Pseudomonadati</taxon>
        <taxon>Bacteroidota</taxon>
        <taxon>Cytophagia</taxon>
        <taxon>Cytophagales</taxon>
        <taxon>Spirosomataceae</taxon>
        <taxon>Larkinella</taxon>
    </lineage>
</organism>
<comment type="subunit">
    <text evidence="6">Homodimer; dimerization is reversible, and the dimeric form is the active one.</text>
</comment>
<keyword evidence="17" id="KW-0472">Membrane</keyword>
<accession>A0ABW3QGY2</accession>
<evidence type="ECO:0000256" key="2">
    <source>
        <dbReference type="ARBA" id="ARBA00001604"/>
    </source>
</evidence>
<evidence type="ECO:0000256" key="3">
    <source>
        <dbReference type="ARBA" id="ARBA00001913"/>
    </source>
</evidence>
<keyword evidence="16" id="KW-0443">Lipid metabolism</keyword>
<dbReference type="EMBL" id="JBHTLP010000011">
    <property type="protein sequence ID" value="MFD1142930.1"/>
    <property type="molecule type" value="Genomic_DNA"/>
</dbReference>
<evidence type="ECO:0000256" key="11">
    <source>
        <dbReference type="ARBA" id="ARBA00022723"/>
    </source>
</evidence>
<keyword evidence="13" id="KW-0378">Hydrolase</keyword>
<dbReference type="InterPro" id="IPR036541">
    <property type="entry name" value="PLipase_A1_sf"/>
</dbReference>
<evidence type="ECO:0000256" key="18">
    <source>
        <dbReference type="ARBA" id="ARBA00023237"/>
    </source>
</evidence>
<comment type="similarity">
    <text evidence="5">Belongs to the phospholipase A1 family.</text>
</comment>
<dbReference type="EC" id="3.1.1.4" evidence="8"/>
<keyword evidence="15" id="KW-0442">Lipid degradation</keyword>
<evidence type="ECO:0000256" key="17">
    <source>
        <dbReference type="ARBA" id="ARBA00023136"/>
    </source>
</evidence>
<evidence type="ECO:0000256" key="16">
    <source>
        <dbReference type="ARBA" id="ARBA00023098"/>
    </source>
</evidence>
<evidence type="ECO:0000256" key="1">
    <source>
        <dbReference type="ARBA" id="ARBA00000111"/>
    </source>
</evidence>
<dbReference type="SUPFAM" id="SSF56931">
    <property type="entry name" value="Outer membrane phospholipase A (OMPLA)"/>
    <property type="match status" value="1"/>
</dbReference>
<evidence type="ECO:0000256" key="4">
    <source>
        <dbReference type="ARBA" id="ARBA00004571"/>
    </source>
</evidence>
<dbReference type="PANTHER" id="PTHR40457">
    <property type="entry name" value="PHOSPHOLIPASE A1"/>
    <property type="match status" value="1"/>
</dbReference>
<evidence type="ECO:0000256" key="20">
    <source>
        <dbReference type="SAM" id="SignalP"/>
    </source>
</evidence>
<comment type="cofactor">
    <cofactor evidence="3">
        <name>Ca(2+)</name>
        <dbReference type="ChEBI" id="CHEBI:29108"/>
    </cofactor>
</comment>